<dbReference type="Pfam" id="PF01973">
    <property type="entry name" value="MptE-like"/>
    <property type="match status" value="1"/>
</dbReference>
<dbReference type="PANTHER" id="PTHR41786">
    <property type="entry name" value="MOTILITY ACCESSORY FACTOR MAF"/>
    <property type="match status" value="1"/>
</dbReference>
<dbReference type="AlphaFoldDB" id="A0A2S4JQI6"/>
<dbReference type="RefSeq" id="WP_103680189.1">
    <property type="nucleotide sequence ID" value="NZ_LPWH01000064.1"/>
</dbReference>
<accession>A0A2S4JQI6</accession>
<proteinExistence type="predicted"/>
<comment type="caution">
    <text evidence="2">The sequence shown here is derived from an EMBL/GenBank/DDBJ whole genome shotgun (WGS) entry which is preliminary data.</text>
</comment>
<name>A0A2S4JQI6_9SPIO</name>
<sequence>MTILSRNLAALEQIHPDLARGVRNAQPSRELTTFTTRDGHTSFRLTGDHGERSLHSSYAPMREAEKIVARLSALSSGKAPPATLIILGLGGGFLVRAGLEALPGTTLIVVERSHGVLRTILEGTDLSREILTGRLFLALTPREAAATLEAVHLPAIRDGVQTIPLQAWTEAPGNREHFRSCLEAIRRTLQALGQDGATISSFSRRWLSHTLHNSYRFSSPASPPTPLGRLRERTRGNLASVLAAGPGLDSWLEKLDRPPLAPLIATDTALPALLQRGILPTAVVVLDPQAWSLLHLRSVLPDQTWLLADAGVAPGLTRAVPGERLVWYCGNHPLHHLLRQAGASLRLLPRPPESVTEAAVLLAPALGAARVEVIGSDGGFPRGTTYARGTYHYSLAHRRACRLFPEEHFFGCRVYPDHSLSSHTPSPASQAIPFFTTPAMANRRERIARALEIVPREIASREASPPPERSPVPQEPFNPQAFWELHLRELHQARQRLRALGREDQLPAQVILQALGYHGRAHLPLLLRRQGVPCGQSPPPRGTWIAGKLEEIGAFILEESNRYSLMR</sequence>
<dbReference type="Proteomes" id="UP000237350">
    <property type="component" value="Unassembled WGS sequence"/>
</dbReference>
<organism evidence="2 3">
    <name type="scientific">Alkalispirochaeta sphaeroplastigenens</name>
    <dbReference type="NCBI Taxonomy" id="1187066"/>
    <lineage>
        <taxon>Bacteria</taxon>
        <taxon>Pseudomonadati</taxon>
        <taxon>Spirochaetota</taxon>
        <taxon>Spirochaetia</taxon>
        <taxon>Spirochaetales</taxon>
        <taxon>Spirochaetaceae</taxon>
        <taxon>Alkalispirochaeta</taxon>
    </lineage>
</organism>
<protein>
    <recommendedName>
        <fullName evidence="1">6-hydroxymethylpterin diphosphokinase MptE-like domain-containing protein</fullName>
    </recommendedName>
</protein>
<evidence type="ECO:0000313" key="2">
    <source>
        <dbReference type="EMBL" id="POR01808.1"/>
    </source>
</evidence>
<reference evidence="3" key="1">
    <citation type="submission" date="2015-12" db="EMBL/GenBank/DDBJ databases">
        <authorList>
            <person name="Lodha T.D."/>
            <person name="Chintalapati S."/>
            <person name="Chintalapati V.R."/>
            <person name="Sravanthi T."/>
        </authorList>
    </citation>
    <scope>NUCLEOTIDE SEQUENCE [LARGE SCALE GENOMIC DNA]</scope>
    <source>
        <strain evidence="3">JC133</strain>
    </source>
</reference>
<dbReference type="PANTHER" id="PTHR41786:SF1">
    <property type="entry name" value="6-HYDROXYMETHYLPTERIN DIPHOSPHOKINASE MPTE-LIKE DOMAIN-CONTAINING PROTEIN"/>
    <property type="match status" value="1"/>
</dbReference>
<gene>
    <name evidence="2" type="ORF">AU468_07585</name>
</gene>
<keyword evidence="3" id="KW-1185">Reference proteome</keyword>
<evidence type="ECO:0000259" key="1">
    <source>
        <dbReference type="Pfam" id="PF01973"/>
    </source>
</evidence>
<feature type="domain" description="6-hydroxymethylpterin diphosphokinase MptE-like" evidence="1">
    <location>
        <begin position="229"/>
        <end position="381"/>
    </location>
</feature>
<evidence type="ECO:0000313" key="3">
    <source>
        <dbReference type="Proteomes" id="UP000237350"/>
    </source>
</evidence>
<dbReference type="InterPro" id="IPR002826">
    <property type="entry name" value="MptE-like"/>
</dbReference>
<dbReference type="OrthoDB" id="354701at2"/>
<dbReference type="EMBL" id="LPWH01000064">
    <property type="protein sequence ID" value="POR01808.1"/>
    <property type="molecule type" value="Genomic_DNA"/>
</dbReference>